<dbReference type="RefSeq" id="WP_084093328.1">
    <property type="nucleotide sequence ID" value="NZ_JMQI01000011.1"/>
</dbReference>
<keyword evidence="3" id="KW-1185">Reference proteome</keyword>
<dbReference type="AlphaFoldDB" id="A0A066U7V0"/>
<accession>A0A066U7V0</accession>
<sequence>MSAGEIDLLPGERVLWAGEPVQRPLYVAADGVIAPAGLVLAAAALWFLLTKQPSGPTMALTVVALVLGLYGAAGRSIVRYLALGRTTYAVTDSRIIARSGLFRQKERSSELAGLSEPVLKPGPSRTGTITFGGSGAVTLMGVGEPKRVRDLLTKAIDEAKARQAPPEAGSSAA</sequence>
<protein>
    <recommendedName>
        <fullName evidence="4">DUF304 domain-containing protein</fullName>
    </recommendedName>
</protein>
<dbReference type="Proteomes" id="UP000027345">
    <property type="component" value="Unassembled WGS sequence"/>
</dbReference>
<comment type="caution">
    <text evidence="2">The sequence shown here is derived from an EMBL/GenBank/DDBJ whole genome shotgun (WGS) entry which is preliminary data.</text>
</comment>
<evidence type="ECO:0000256" key="1">
    <source>
        <dbReference type="SAM" id="Phobius"/>
    </source>
</evidence>
<keyword evidence="1" id="KW-0812">Transmembrane</keyword>
<gene>
    <name evidence="2" type="ORF">DV20_05405</name>
</gene>
<keyword evidence="1" id="KW-1133">Transmembrane helix</keyword>
<evidence type="ECO:0000313" key="2">
    <source>
        <dbReference type="EMBL" id="KDN23155.1"/>
    </source>
</evidence>
<dbReference type="EMBL" id="JMQI01000011">
    <property type="protein sequence ID" value="KDN23155.1"/>
    <property type="molecule type" value="Genomic_DNA"/>
</dbReference>
<reference evidence="2 3" key="1">
    <citation type="submission" date="2014-05" db="EMBL/GenBank/DDBJ databases">
        <title>Draft genome sequence of Amycolatopsis rifamycinica DSM 46095.</title>
        <authorList>
            <person name="Lal R."/>
            <person name="Saxena A."/>
            <person name="Kumari R."/>
            <person name="Mukherjee U."/>
            <person name="Singh P."/>
            <person name="Sangwan N."/>
            <person name="Mahato N.K."/>
        </authorList>
    </citation>
    <scope>NUCLEOTIDE SEQUENCE [LARGE SCALE GENOMIC DNA]</scope>
    <source>
        <strain evidence="2 3">DSM 46095</strain>
    </source>
</reference>
<evidence type="ECO:0000313" key="3">
    <source>
        <dbReference type="Proteomes" id="UP000027345"/>
    </source>
</evidence>
<dbReference type="STRING" id="287986.DV20_05405"/>
<feature type="transmembrane region" description="Helical" evidence="1">
    <location>
        <begin position="55"/>
        <end position="73"/>
    </location>
</feature>
<dbReference type="OrthoDB" id="199424at2"/>
<keyword evidence="1" id="KW-0472">Membrane</keyword>
<dbReference type="eggNOG" id="ENOG5030VQW">
    <property type="taxonomic scope" value="Bacteria"/>
</dbReference>
<organism evidence="2 3">
    <name type="scientific">Amycolatopsis rifamycinica</name>
    <dbReference type="NCBI Taxonomy" id="287986"/>
    <lineage>
        <taxon>Bacteria</taxon>
        <taxon>Bacillati</taxon>
        <taxon>Actinomycetota</taxon>
        <taxon>Actinomycetes</taxon>
        <taxon>Pseudonocardiales</taxon>
        <taxon>Pseudonocardiaceae</taxon>
        <taxon>Amycolatopsis</taxon>
    </lineage>
</organism>
<proteinExistence type="predicted"/>
<name>A0A066U7V0_9PSEU</name>
<feature type="transmembrane region" description="Helical" evidence="1">
    <location>
        <begin position="25"/>
        <end position="49"/>
    </location>
</feature>
<evidence type="ECO:0008006" key="4">
    <source>
        <dbReference type="Google" id="ProtNLM"/>
    </source>
</evidence>